<reference evidence="1 2" key="1">
    <citation type="submission" date="2018-08" db="EMBL/GenBank/DDBJ databases">
        <title>A genome reference for cultivated species of the human gut microbiota.</title>
        <authorList>
            <person name="Zou Y."/>
            <person name="Xue W."/>
            <person name="Luo G."/>
        </authorList>
    </citation>
    <scope>NUCLEOTIDE SEQUENCE [LARGE SCALE GENOMIC DNA]</scope>
    <source>
        <strain evidence="1 2">AF24-29</strain>
    </source>
</reference>
<name>A0A412G1C4_9FIRM</name>
<proteinExistence type="predicted"/>
<evidence type="ECO:0008006" key="3">
    <source>
        <dbReference type="Google" id="ProtNLM"/>
    </source>
</evidence>
<protein>
    <recommendedName>
        <fullName evidence="3">Response regulator</fullName>
    </recommendedName>
</protein>
<organism evidence="1 2">
    <name type="scientific">Holdemania filiformis</name>
    <dbReference type="NCBI Taxonomy" id="61171"/>
    <lineage>
        <taxon>Bacteria</taxon>
        <taxon>Bacillati</taxon>
        <taxon>Bacillota</taxon>
        <taxon>Erysipelotrichia</taxon>
        <taxon>Erysipelotrichales</taxon>
        <taxon>Erysipelotrichaceae</taxon>
        <taxon>Holdemania</taxon>
    </lineage>
</organism>
<accession>A0A412G1C4</accession>
<evidence type="ECO:0000313" key="2">
    <source>
        <dbReference type="Proteomes" id="UP000284178"/>
    </source>
</evidence>
<dbReference type="EMBL" id="QRUP01000009">
    <property type="protein sequence ID" value="RGR74225.1"/>
    <property type="molecule type" value="Genomic_DNA"/>
</dbReference>
<comment type="caution">
    <text evidence="1">The sequence shown here is derived from an EMBL/GenBank/DDBJ whole genome shotgun (WGS) entry which is preliminary data.</text>
</comment>
<dbReference type="AlphaFoldDB" id="A0A412G1C4"/>
<evidence type="ECO:0000313" key="1">
    <source>
        <dbReference type="EMBL" id="RGR74225.1"/>
    </source>
</evidence>
<keyword evidence="2" id="KW-1185">Reference proteome</keyword>
<dbReference type="Proteomes" id="UP000284178">
    <property type="component" value="Unassembled WGS sequence"/>
</dbReference>
<gene>
    <name evidence="1" type="ORF">DWY25_08460</name>
</gene>
<sequence length="119" mass="13881">MKIMICDELDRERDQIIQDVRRWCDERSQPALIEFCRGWPELADKLKQGGYDLVIVSQEGVKGLDLITSARPLLDRIIWFSDLDFALQAYRLCVSYFAMKPVTGLKVERALDRCREDGR</sequence>